<organism evidence="1 2">
    <name type="scientific">Thalassospira lohafexi</name>
    <dbReference type="NCBI Taxonomy" id="744227"/>
    <lineage>
        <taxon>Bacteria</taxon>
        <taxon>Pseudomonadati</taxon>
        <taxon>Pseudomonadota</taxon>
        <taxon>Alphaproteobacteria</taxon>
        <taxon>Rhodospirillales</taxon>
        <taxon>Thalassospiraceae</taxon>
        <taxon>Thalassospira</taxon>
    </lineage>
</organism>
<accession>A0A2N3L823</accession>
<dbReference type="EMBL" id="NXGX01000003">
    <property type="protein sequence ID" value="PKR58932.1"/>
    <property type="molecule type" value="Genomic_DNA"/>
</dbReference>
<name>A0A2N3L823_9PROT</name>
<evidence type="ECO:0000313" key="1">
    <source>
        <dbReference type="EMBL" id="PKR58932.1"/>
    </source>
</evidence>
<comment type="caution">
    <text evidence="1">The sequence shown here is derived from an EMBL/GenBank/DDBJ whole genome shotgun (WGS) entry which is preliminary data.</text>
</comment>
<dbReference type="RefSeq" id="WP_101301442.1">
    <property type="nucleotide sequence ID" value="NZ_NXGX01000003.1"/>
</dbReference>
<dbReference type="AlphaFoldDB" id="A0A2N3L823"/>
<reference evidence="1 2" key="1">
    <citation type="submission" date="2017-09" db="EMBL/GenBank/DDBJ databases">
        <title>Biodiversity and function of Thalassospira species in the particle-attached aromatic-hydrocarbon-degrading consortia from the surface seawater of the China South Sea.</title>
        <authorList>
            <person name="Dong C."/>
            <person name="Lai Q."/>
            <person name="Shao Z."/>
        </authorList>
    </citation>
    <scope>NUCLEOTIDE SEQUENCE [LARGE SCALE GENOMIC DNA]</scope>
    <source>
        <strain evidence="1 2">139Z-12</strain>
    </source>
</reference>
<sequence>MSHAMQLKLTLRNGNAKQALSLTSLAPQTGWDSAPPHHLAGGDSATCTLETSDELAITLCYGPHHIGIRLGDGKLSIDPGDAMVEQQRLDGYGAEVTLVLM</sequence>
<dbReference type="Proteomes" id="UP000233332">
    <property type="component" value="Unassembled WGS sequence"/>
</dbReference>
<keyword evidence="2" id="KW-1185">Reference proteome</keyword>
<protein>
    <submittedName>
        <fullName evidence="1">Uncharacterized protein</fullName>
    </submittedName>
</protein>
<evidence type="ECO:0000313" key="2">
    <source>
        <dbReference type="Proteomes" id="UP000233332"/>
    </source>
</evidence>
<gene>
    <name evidence="1" type="ORF">COO92_08800</name>
</gene>
<proteinExistence type="predicted"/>